<organism evidence="4 5">
    <name type="scientific">Cronartium quercuum f. sp. fusiforme G11</name>
    <dbReference type="NCBI Taxonomy" id="708437"/>
    <lineage>
        <taxon>Eukaryota</taxon>
        <taxon>Fungi</taxon>
        <taxon>Dikarya</taxon>
        <taxon>Basidiomycota</taxon>
        <taxon>Pucciniomycotina</taxon>
        <taxon>Pucciniomycetes</taxon>
        <taxon>Pucciniales</taxon>
        <taxon>Coleosporiaceae</taxon>
        <taxon>Cronartium</taxon>
    </lineage>
</organism>
<dbReference type="GO" id="GO:0004555">
    <property type="term" value="F:alpha,alpha-trehalase activity"/>
    <property type="evidence" value="ECO:0007669"/>
    <property type="project" value="UniProtKB-EC"/>
</dbReference>
<evidence type="ECO:0000256" key="1">
    <source>
        <dbReference type="ARBA" id="ARBA00005615"/>
    </source>
</evidence>
<dbReference type="InterPro" id="IPR012341">
    <property type="entry name" value="6hp_glycosidase-like_sf"/>
</dbReference>
<comment type="catalytic activity">
    <reaction evidence="2">
        <text>alpha,alpha-trehalose + H2O = alpha-D-glucose + beta-D-glucose</text>
        <dbReference type="Rhea" id="RHEA:32675"/>
        <dbReference type="ChEBI" id="CHEBI:15377"/>
        <dbReference type="ChEBI" id="CHEBI:15903"/>
        <dbReference type="ChEBI" id="CHEBI:16551"/>
        <dbReference type="ChEBI" id="CHEBI:17925"/>
        <dbReference type="EC" id="3.2.1.28"/>
    </reaction>
</comment>
<dbReference type="PANTHER" id="PTHR23403">
    <property type="entry name" value="TREHALASE"/>
    <property type="match status" value="1"/>
</dbReference>
<protein>
    <recommendedName>
        <fullName evidence="2">Trehalase</fullName>
        <ecNumber evidence="2">3.2.1.28</ecNumber>
    </recommendedName>
    <alternativeName>
        <fullName evidence="2">Alpha-trehalose glucohydrolase</fullName>
    </alternativeName>
</protein>
<evidence type="ECO:0000313" key="5">
    <source>
        <dbReference type="Proteomes" id="UP000886653"/>
    </source>
</evidence>
<dbReference type="EMBL" id="MU167256">
    <property type="protein sequence ID" value="KAG0146745.1"/>
    <property type="molecule type" value="Genomic_DNA"/>
</dbReference>
<dbReference type="OrthoDB" id="3542292at2759"/>
<dbReference type="InterPro" id="IPR008928">
    <property type="entry name" value="6-hairpin_glycosidase_sf"/>
</dbReference>
<feature type="compositionally biased region" description="Polar residues" evidence="3">
    <location>
        <begin position="1"/>
        <end position="13"/>
    </location>
</feature>
<sequence length="669" mass="78514">MRTSSPLVINSDQNHSDSTSSTDSFQTDYEDPTSQILIEREEDINSTSIPCKTQATQAELNQLLTQINLRWGTLIRSNDSISNLVKDTKIRNPKGIYRIYVNTNVNGSESLIEIEDRLKRSNPLGDMDQIEVLELNIDNYQKIFKKDLHGTLYLPYPYVVPGGVFQEMYAWDSFFIALGLIRDKEIRLARNILDNYIYQIEHYGKILNGNRTYYLNRSQLPFLTPLIKLIYPTVSSNHSDFWLRKAIKASEKYYDYWTTGHHFVKQTGLSRFFDSSESGSIPPEIIHETDQNGFTAYDRVKKYFKENYETGIPDYDIKDYYDPITNTLKPKFMDNDRAMRESGFDTSCRFGPFNSKILDYNPICLNSLLVLMEKDISDLYRILLENLESKVNTLLQNNPHHHHRQNTKMRKYAKLIEIWKSKSIERIKLIKKFNWDENDQFFYDYDFINLKKNKSKIYSTSFFPIWCNIVNDKQEINQIIKRGLNELETNGGILTSNFEFGDQWDKPYGWGPLQLIVIESLYKYNYNEDANRLSIKFLSLILKVWLKTDQIWEKYNLIKRNEIVNLKFGYDTNEIGFGWTNAVFTRLYDYLPIEERKKILYLDGISINDENQINNHQILSQSWIKSVNQLNLEQKTELMKLIVGGEEGTRIGTGNGTDSDDEWVKVSKE</sequence>
<evidence type="ECO:0000256" key="3">
    <source>
        <dbReference type="SAM" id="MobiDB-lite"/>
    </source>
</evidence>
<comment type="caution">
    <text evidence="4">The sequence shown here is derived from an EMBL/GenBank/DDBJ whole genome shotgun (WGS) entry which is preliminary data.</text>
</comment>
<dbReference type="Pfam" id="PF01204">
    <property type="entry name" value="Trehalase"/>
    <property type="match status" value="1"/>
</dbReference>
<dbReference type="PANTHER" id="PTHR23403:SF6">
    <property type="entry name" value="CYTOSOLIC NEUTRAL TREHALASE-RELATED"/>
    <property type="match status" value="1"/>
</dbReference>
<keyword evidence="2" id="KW-0326">Glycosidase</keyword>
<feature type="region of interest" description="Disordered" evidence="3">
    <location>
        <begin position="650"/>
        <end position="669"/>
    </location>
</feature>
<comment type="similarity">
    <text evidence="1 2">Belongs to the glycosyl hydrolase 37 family.</text>
</comment>
<proteinExistence type="inferred from homology"/>
<name>A0A9P6NGX1_9BASI</name>
<dbReference type="GO" id="GO:0005993">
    <property type="term" value="P:trehalose catabolic process"/>
    <property type="evidence" value="ECO:0007669"/>
    <property type="project" value="TreeGrafter"/>
</dbReference>
<dbReference type="Proteomes" id="UP000886653">
    <property type="component" value="Unassembled WGS sequence"/>
</dbReference>
<keyword evidence="2" id="KW-0378">Hydrolase</keyword>
<dbReference type="AlphaFoldDB" id="A0A9P6NGX1"/>
<evidence type="ECO:0000313" key="4">
    <source>
        <dbReference type="EMBL" id="KAG0146745.1"/>
    </source>
</evidence>
<dbReference type="PRINTS" id="PR00744">
    <property type="entry name" value="GLHYDRLASE37"/>
</dbReference>
<dbReference type="InterPro" id="IPR001661">
    <property type="entry name" value="Glyco_hydro_37"/>
</dbReference>
<evidence type="ECO:0000256" key="2">
    <source>
        <dbReference type="RuleBase" id="RU361180"/>
    </source>
</evidence>
<reference evidence="4" key="1">
    <citation type="submission" date="2013-11" db="EMBL/GenBank/DDBJ databases">
        <title>Genome sequence of the fusiform rust pathogen reveals effectors for host alternation and coevolution with pine.</title>
        <authorList>
            <consortium name="DOE Joint Genome Institute"/>
            <person name="Smith K."/>
            <person name="Pendleton A."/>
            <person name="Kubisiak T."/>
            <person name="Anderson C."/>
            <person name="Salamov A."/>
            <person name="Aerts A."/>
            <person name="Riley R."/>
            <person name="Clum A."/>
            <person name="Lindquist E."/>
            <person name="Ence D."/>
            <person name="Campbell M."/>
            <person name="Kronenberg Z."/>
            <person name="Feau N."/>
            <person name="Dhillon B."/>
            <person name="Hamelin R."/>
            <person name="Burleigh J."/>
            <person name="Smith J."/>
            <person name="Yandell M."/>
            <person name="Nelson C."/>
            <person name="Grigoriev I."/>
            <person name="Davis J."/>
        </authorList>
    </citation>
    <scope>NUCLEOTIDE SEQUENCE</scope>
    <source>
        <strain evidence="4">G11</strain>
    </source>
</reference>
<accession>A0A9P6NGX1</accession>
<dbReference type="SUPFAM" id="SSF48208">
    <property type="entry name" value="Six-hairpin glycosidases"/>
    <property type="match status" value="1"/>
</dbReference>
<dbReference type="Gene3D" id="1.50.10.10">
    <property type="match status" value="1"/>
</dbReference>
<feature type="region of interest" description="Disordered" evidence="3">
    <location>
        <begin position="1"/>
        <end position="29"/>
    </location>
</feature>
<keyword evidence="5" id="KW-1185">Reference proteome</keyword>
<gene>
    <name evidence="4" type="ORF">CROQUDRAFT_43855</name>
</gene>
<dbReference type="EC" id="3.2.1.28" evidence="2"/>